<gene>
    <name evidence="1" type="ORF">POCTA_138.1.T0240355</name>
</gene>
<name>A0A8S1TJ28_PAROT</name>
<accession>A0A8S1TJ28</accession>
<organism evidence="1 2">
    <name type="scientific">Paramecium octaurelia</name>
    <dbReference type="NCBI Taxonomy" id="43137"/>
    <lineage>
        <taxon>Eukaryota</taxon>
        <taxon>Sar</taxon>
        <taxon>Alveolata</taxon>
        <taxon>Ciliophora</taxon>
        <taxon>Intramacronucleata</taxon>
        <taxon>Oligohymenophorea</taxon>
        <taxon>Peniculida</taxon>
        <taxon>Parameciidae</taxon>
        <taxon>Paramecium</taxon>
    </lineage>
</organism>
<comment type="caution">
    <text evidence="1">The sequence shown here is derived from an EMBL/GenBank/DDBJ whole genome shotgun (WGS) entry which is preliminary data.</text>
</comment>
<proteinExistence type="predicted"/>
<evidence type="ECO:0000313" key="1">
    <source>
        <dbReference type="EMBL" id="CAD8151216.1"/>
    </source>
</evidence>
<sequence>MIIPLFNTGDLQYQVLIKIRLTLLGWLFNSMTPQVMDQLNLKSFGQKFQMKVSRIATPIKQILTFSCCNRKQ</sequence>
<protein>
    <submittedName>
        <fullName evidence="1">Uncharacterized protein</fullName>
    </submittedName>
</protein>
<dbReference type="AlphaFoldDB" id="A0A8S1TJ28"/>
<keyword evidence="2" id="KW-1185">Reference proteome</keyword>
<reference evidence="1" key="1">
    <citation type="submission" date="2021-01" db="EMBL/GenBank/DDBJ databases">
        <authorList>
            <consortium name="Genoscope - CEA"/>
            <person name="William W."/>
        </authorList>
    </citation>
    <scope>NUCLEOTIDE SEQUENCE</scope>
</reference>
<evidence type="ECO:0000313" key="2">
    <source>
        <dbReference type="Proteomes" id="UP000683925"/>
    </source>
</evidence>
<dbReference type="Proteomes" id="UP000683925">
    <property type="component" value="Unassembled WGS sequence"/>
</dbReference>
<dbReference type="EMBL" id="CAJJDP010000024">
    <property type="protein sequence ID" value="CAD8151216.1"/>
    <property type="molecule type" value="Genomic_DNA"/>
</dbReference>